<dbReference type="EMBL" id="SWJZ01000012">
    <property type="protein sequence ID" value="TKD25128.1"/>
    <property type="molecule type" value="Genomic_DNA"/>
</dbReference>
<dbReference type="PANTHER" id="PTHR30461">
    <property type="entry name" value="DNA-INVERTASE FROM LAMBDOID PROPHAGE"/>
    <property type="match status" value="1"/>
</dbReference>
<evidence type="ECO:0000313" key="8">
    <source>
        <dbReference type="EMBL" id="TKD25128.1"/>
    </source>
</evidence>
<dbReference type="InterPro" id="IPR006119">
    <property type="entry name" value="Resolv_N"/>
</dbReference>
<evidence type="ECO:0000256" key="5">
    <source>
        <dbReference type="PIRSR" id="PIRSR606118-50"/>
    </source>
</evidence>
<feature type="active site" description="O-(5'-phospho-DNA)-serine intermediate" evidence="5 6">
    <location>
        <position position="12"/>
    </location>
</feature>
<keyword evidence="2" id="KW-0229">DNA integration</keyword>
<dbReference type="AlphaFoldDB" id="A0A4U1K1K5"/>
<dbReference type="Proteomes" id="UP000310597">
    <property type="component" value="Unassembled WGS sequence"/>
</dbReference>
<evidence type="ECO:0000256" key="3">
    <source>
        <dbReference type="ARBA" id="ARBA00023125"/>
    </source>
</evidence>
<evidence type="ECO:0000256" key="6">
    <source>
        <dbReference type="PROSITE-ProRule" id="PRU10137"/>
    </source>
</evidence>
<keyword evidence="3" id="KW-0238">DNA-binding</keyword>
<evidence type="ECO:0000256" key="4">
    <source>
        <dbReference type="ARBA" id="ARBA00023172"/>
    </source>
</evidence>
<dbReference type="SMART" id="SM00857">
    <property type="entry name" value="Resolvase"/>
    <property type="match status" value="1"/>
</dbReference>
<dbReference type="InterPro" id="IPR050639">
    <property type="entry name" value="SSR_resolvase"/>
</dbReference>
<organism evidence="8 9">
    <name type="scientific">Rhodobacter capsulatus</name>
    <name type="common">Rhodopseudomonas capsulata</name>
    <dbReference type="NCBI Taxonomy" id="1061"/>
    <lineage>
        <taxon>Bacteria</taxon>
        <taxon>Pseudomonadati</taxon>
        <taxon>Pseudomonadota</taxon>
        <taxon>Alphaproteobacteria</taxon>
        <taxon>Rhodobacterales</taxon>
        <taxon>Rhodobacter group</taxon>
        <taxon>Rhodobacter</taxon>
    </lineage>
</organism>
<evidence type="ECO:0000256" key="1">
    <source>
        <dbReference type="ARBA" id="ARBA00009913"/>
    </source>
</evidence>
<feature type="domain" description="Resolvase/invertase-type recombinase catalytic" evidence="7">
    <location>
        <begin position="4"/>
        <end position="145"/>
    </location>
</feature>
<sequence length="200" mass="22086">MTRKVALYARVSTISQDLTPQLIRLREVAARAGWTVANEYHETISGAAKARPAFDRMMADVRRRKVDIVAAVDLTRLGRTTIGLLHLLDELRQTNCDLYVDREAIDTTTAAGRMMYTMVAAVAAFERELLIERTVEGLAHARAKGVRFGRPPASDGIVDAIRSLRLQGLGINSIARELRVGKSTVQRIANEMKEEAANAV</sequence>
<protein>
    <submittedName>
        <fullName evidence="8">Recombinase family protein</fullName>
    </submittedName>
</protein>
<accession>A0A4U1K1K5</accession>
<dbReference type="OrthoDB" id="2290206at2"/>
<dbReference type="InterPro" id="IPR006118">
    <property type="entry name" value="Recombinase_CS"/>
</dbReference>
<reference evidence="8 9" key="1">
    <citation type="submission" date="2019-04" db="EMBL/GenBank/DDBJ databases">
        <title>Draft Whole-Genome sequence of the purple photosynthetic bacterium Rhodobacter capsulatus SP108 with an indigenous class A beta-lactamase.</title>
        <authorList>
            <person name="Robertson S."/>
            <person name="Meyer T.E."/>
            <person name="Kyndt J.A."/>
        </authorList>
    </citation>
    <scope>NUCLEOTIDE SEQUENCE [LARGE SCALE GENOMIC DNA]</scope>
    <source>
        <strain evidence="8 9">SP108</strain>
    </source>
</reference>
<proteinExistence type="inferred from homology"/>
<dbReference type="RefSeq" id="WP_136905029.1">
    <property type="nucleotide sequence ID" value="NZ_SWJZ01000012.1"/>
</dbReference>
<dbReference type="PROSITE" id="PS00397">
    <property type="entry name" value="RECOMBINASES_1"/>
    <property type="match status" value="1"/>
</dbReference>
<dbReference type="GO" id="GO:0000150">
    <property type="term" value="F:DNA strand exchange activity"/>
    <property type="evidence" value="ECO:0007669"/>
    <property type="project" value="InterPro"/>
</dbReference>
<name>A0A4U1K1K5_RHOCA</name>
<dbReference type="PANTHER" id="PTHR30461:SF26">
    <property type="entry name" value="RESOLVASE HOMOLOG YNEB"/>
    <property type="match status" value="1"/>
</dbReference>
<evidence type="ECO:0000259" key="7">
    <source>
        <dbReference type="PROSITE" id="PS51736"/>
    </source>
</evidence>
<evidence type="ECO:0000256" key="2">
    <source>
        <dbReference type="ARBA" id="ARBA00022908"/>
    </source>
</evidence>
<dbReference type="InterPro" id="IPR036162">
    <property type="entry name" value="Resolvase-like_N_sf"/>
</dbReference>
<dbReference type="GO" id="GO:0003677">
    <property type="term" value="F:DNA binding"/>
    <property type="evidence" value="ECO:0007669"/>
    <property type="project" value="UniProtKB-KW"/>
</dbReference>
<comment type="similarity">
    <text evidence="1">Belongs to the site-specific recombinase resolvase family.</text>
</comment>
<dbReference type="CDD" id="cd03768">
    <property type="entry name" value="SR_ResInv"/>
    <property type="match status" value="1"/>
</dbReference>
<evidence type="ECO:0000313" key="9">
    <source>
        <dbReference type="Proteomes" id="UP000310597"/>
    </source>
</evidence>
<dbReference type="SUPFAM" id="SSF53041">
    <property type="entry name" value="Resolvase-like"/>
    <property type="match status" value="1"/>
</dbReference>
<dbReference type="GO" id="GO:0015074">
    <property type="term" value="P:DNA integration"/>
    <property type="evidence" value="ECO:0007669"/>
    <property type="project" value="UniProtKB-KW"/>
</dbReference>
<keyword evidence="4" id="KW-0233">DNA recombination</keyword>
<dbReference type="Gene3D" id="3.40.50.1390">
    <property type="entry name" value="Resolvase, N-terminal catalytic domain"/>
    <property type="match status" value="1"/>
</dbReference>
<comment type="caution">
    <text evidence="8">The sequence shown here is derived from an EMBL/GenBank/DDBJ whole genome shotgun (WGS) entry which is preliminary data.</text>
</comment>
<dbReference type="Pfam" id="PF00239">
    <property type="entry name" value="Resolvase"/>
    <property type="match status" value="1"/>
</dbReference>
<dbReference type="PROSITE" id="PS51736">
    <property type="entry name" value="RECOMBINASES_3"/>
    <property type="match status" value="1"/>
</dbReference>
<dbReference type="Gene3D" id="1.10.10.60">
    <property type="entry name" value="Homeodomain-like"/>
    <property type="match status" value="1"/>
</dbReference>
<gene>
    <name evidence="8" type="ORF">FBT96_03835</name>
</gene>